<dbReference type="InterPro" id="IPR006939">
    <property type="entry name" value="SNF5"/>
</dbReference>
<dbReference type="Gene3D" id="3.30.50.10">
    <property type="entry name" value="Erythroid Transcription Factor GATA-1, subunit A"/>
    <property type="match status" value="1"/>
</dbReference>
<dbReference type="GO" id="GO:0006355">
    <property type="term" value="P:regulation of DNA-templated transcription"/>
    <property type="evidence" value="ECO:0007669"/>
    <property type="project" value="InterPro"/>
</dbReference>
<feature type="compositionally biased region" description="Pro residues" evidence="1">
    <location>
        <begin position="416"/>
        <end position="439"/>
    </location>
</feature>
<dbReference type="KEGG" id="adl:AURDEDRAFT_178289"/>
<dbReference type="GO" id="GO:0006338">
    <property type="term" value="P:chromatin remodeling"/>
    <property type="evidence" value="ECO:0007669"/>
    <property type="project" value="InterPro"/>
</dbReference>
<dbReference type="AlphaFoldDB" id="J0D1Y9"/>
<dbReference type="FunCoup" id="J0D1Y9">
    <property type="interactions" value="23"/>
</dbReference>
<feature type="compositionally biased region" description="Polar residues" evidence="1">
    <location>
        <begin position="228"/>
        <end position="239"/>
    </location>
</feature>
<dbReference type="GO" id="GO:0000228">
    <property type="term" value="C:nuclear chromosome"/>
    <property type="evidence" value="ECO:0007669"/>
    <property type="project" value="InterPro"/>
</dbReference>
<dbReference type="OMA" id="WLADAYE"/>
<feature type="region of interest" description="Disordered" evidence="1">
    <location>
        <begin position="186"/>
        <end position="260"/>
    </location>
</feature>
<evidence type="ECO:0000256" key="1">
    <source>
        <dbReference type="SAM" id="MobiDB-lite"/>
    </source>
</evidence>
<feature type="compositionally biased region" description="Basic residues" evidence="1">
    <location>
        <begin position="116"/>
        <end position="126"/>
    </location>
</feature>
<dbReference type="InParanoid" id="J0D1Y9"/>
<accession>J0D1Y9</accession>
<dbReference type="EMBL" id="JH688799">
    <property type="protein sequence ID" value="EJD32617.1"/>
    <property type="molecule type" value="Genomic_DNA"/>
</dbReference>
<keyword evidence="3" id="KW-1185">Reference proteome</keyword>
<name>J0D1Y9_AURST</name>
<organism evidence="2 3">
    <name type="scientific">Auricularia subglabra (strain TFB-10046 / SS5)</name>
    <name type="common">White-rot fungus</name>
    <name type="synonym">Auricularia delicata (strain TFB10046)</name>
    <dbReference type="NCBI Taxonomy" id="717982"/>
    <lineage>
        <taxon>Eukaryota</taxon>
        <taxon>Fungi</taxon>
        <taxon>Dikarya</taxon>
        <taxon>Basidiomycota</taxon>
        <taxon>Agaricomycotina</taxon>
        <taxon>Agaricomycetes</taxon>
        <taxon>Auriculariales</taxon>
        <taxon>Auriculariaceae</taxon>
        <taxon>Auricularia</taxon>
    </lineage>
</organism>
<dbReference type="Pfam" id="PF04855">
    <property type="entry name" value="SNF5"/>
    <property type="match status" value="1"/>
</dbReference>
<proteinExistence type="predicted"/>
<feature type="region of interest" description="Disordered" evidence="1">
    <location>
        <begin position="404"/>
        <end position="465"/>
    </location>
</feature>
<dbReference type="eggNOG" id="KOG1649">
    <property type="taxonomic scope" value="Eukaryota"/>
</dbReference>
<feature type="compositionally biased region" description="Low complexity" evidence="1">
    <location>
        <begin position="375"/>
        <end position="388"/>
    </location>
</feature>
<feature type="region of interest" description="Disordered" evidence="1">
    <location>
        <begin position="336"/>
        <end position="389"/>
    </location>
</feature>
<gene>
    <name evidence="2" type="ORF">AURDEDRAFT_178289</name>
</gene>
<feature type="region of interest" description="Disordered" evidence="1">
    <location>
        <begin position="108"/>
        <end position="152"/>
    </location>
</feature>
<evidence type="ECO:0000313" key="2">
    <source>
        <dbReference type="EMBL" id="EJD32617.1"/>
    </source>
</evidence>
<dbReference type="OrthoDB" id="515064at2759"/>
<dbReference type="GO" id="GO:0008270">
    <property type="term" value="F:zinc ion binding"/>
    <property type="evidence" value="ECO:0007669"/>
    <property type="project" value="InterPro"/>
</dbReference>
<sequence length="555" mass="60788">MNLKDQFEWDIVNSSNSPEHFAEVYCSDLGLGGEFKTAVAHCIREQSQVHMKSLFVVGHPMDGTPILEEEVKQTFLPPIDIAARSFEQTSTFTPIIDYLSDGEIERTEKEREKELKRKRRQTKGKRGIALPDRDPVRTHRTPAIGFPDMDPSLASSGITAPTSSKRAAAAAASATIAVMVASENEGGGGRYSAPVNLPEKAVQPPKPTRTRGLYKPPPIPNPIENPRAQMTKTENTALASTDRATRPPDSSGSTRLTAFHRPKDEFVAEGQHKNIIDGVWHCSNCGAPDGIAVGRRKGPNGIKSQCGPCGKYWHQHRKPRPVQYSTDRAWHERQLREMSKKGKRSRVLPNIHTDLPPSHNRVDDGPYQPLDVGASSPQSTMSSMSQQSVELPLAKKARINGNAPVSREAPRAASPPQLPPAPPPVPVVMPTNAAPPPPSGGDNGVQHVSAPPYPTDGSGPSLSPLARPEWLMTALKGMQDKYPDDRFDVIQRPRMQTEQTPDDEIWRVKCFDCPGKLYKPGPAQSLDNFEVHLRNRLHRQKVAARVSGAPPPSAS</sequence>
<dbReference type="Proteomes" id="UP000006514">
    <property type="component" value="Unassembled WGS sequence"/>
</dbReference>
<dbReference type="InterPro" id="IPR013088">
    <property type="entry name" value="Znf_NHR/GATA"/>
</dbReference>
<reference evidence="3" key="1">
    <citation type="journal article" date="2012" name="Science">
        <title>The Paleozoic origin of enzymatic lignin decomposition reconstructed from 31 fungal genomes.</title>
        <authorList>
            <person name="Floudas D."/>
            <person name="Binder M."/>
            <person name="Riley R."/>
            <person name="Barry K."/>
            <person name="Blanchette R.A."/>
            <person name="Henrissat B."/>
            <person name="Martinez A.T."/>
            <person name="Otillar R."/>
            <person name="Spatafora J.W."/>
            <person name="Yadav J.S."/>
            <person name="Aerts A."/>
            <person name="Benoit I."/>
            <person name="Boyd A."/>
            <person name="Carlson A."/>
            <person name="Copeland A."/>
            <person name="Coutinho P.M."/>
            <person name="de Vries R.P."/>
            <person name="Ferreira P."/>
            <person name="Findley K."/>
            <person name="Foster B."/>
            <person name="Gaskell J."/>
            <person name="Glotzer D."/>
            <person name="Gorecki P."/>
            <person name="Heitman J."/>
            <person name="Hesse C."/>
            <person name="Hori C."/>
            <person name="Igarashi K."/>
            <person name="Jurgens J.A."/>
            <person name="Kallen N."/>
            <person name="Kersten P."/>
            <person name="Kohler A."/>
            <person name="Kuees U."/>
            <person name="Kumar T.K.A."/>
            <person name="Kuo A."/>
            <person name="LaButti K."/>
            <person name="Larrondo L.F."/>
            <person name="Lindquist E."/>
            <person name="Ling A."/>
            <person name="Lombard V."/>
            <person name="Lucas S."/>
            <person name="Lundell T."/>
            <person name="Martin R."/>
            <person name="McLaughlin D.J."/>
            <person name="Morgenstern I."/>
            <person name="Morin E."/>
            <person name="Murat C."/>
            <person name="Nagy L.G."/>
            <person name="Nolan M."/>
            <person name="Ohm R.A."/>
            <person name="Patyshakuliyeva A."/>
            <person name="Rokas A."/>
            <person name="Ruiz-Duenas F.J."/>
            <person name="Sabat G."/>
            <person name="Salamov A."/>
            <person name="Samejima M."/>
            <person name="Schmutz J."/>
            <person name="Slot J.C."/>
            <person name="St John F."/>
            <person name="Stenlid J."/>
            <person name="Sun H."/>
            <person name="Sun S."/>
            <person name="Syed K."/>
            <person name="Tsang A."/>
            <person name="Wiebenga A."/>
            <person name="Young D."/>
            <person name="Pisabarro A."/>
            <person name="Eastwood D.C."/>
            <person name="Martin F."/>
            <person name="Cullen D."/>
            <person name="Grigoriev I.V."/>
            <person name="Hibbett D.S."/>
        </authorList>
    </citation>
    <scope>NUCLEOTIDE SEQUENCE [LARGE SCALE GENOMIC DNA]</scope>
    <source>
        <strain evidence="3">TFB10046</strain>
    </source>
</reference>
<protein>
    <submittedName>
        <fullName evidence="2">SNF5-domain-containing protein</fullName>
    </submittedName>
</protein>
<evidence type="ECO:0000313" key="3">
    <source>
        <dbReference type="Proteomes" id="UP000006514"/>
    </source>
</evidence>